<dbReference type="GO" id="GO:0003824">
    <property type="term" value="F:catalytic activity"/>
    <property type="evidence" value="ECO:0007669"/>
    <property type="project" value="InterPro"/>
</dbReference>
<organism evidence="3 4">
    <name type="scientific">Pycnococcus provasolii</name>
    <dbReference type="NCBI Taxonomy" id="41880"/>
    <lineage>
        <taxon>Eukaryota</taxon>
        <taxon>Viridiplantae</taxon>
        <taxon>Chlorophyta</taxon>
        <taxon>Pseudoscourfieldiophyceae</taxon>
        <taxon>Pseudoscourfieldiales</taxon>
        <taxon>Pycnococcaceae</taxon>
        <taxon>Pycnococcus</taxon>
    </lineage>
</organism>
<keyword evidence="4" id="KW-1185">Reference proteome</keyword>
<feature type="compositionally biased region" description="Low complexity" evidence="1">
    <location>
        <begin position="342"/>
        <end position="351"/>
    </location>
</feature>
<protein>
    <recommendedName>
        <fullName evidence="2">Rhodanese domain-containing protein</fullName>
    </recommendedName>
</protein>
<feature type="compositionally biased region" description="Low complexity" evidence="1">
    <location>
        <begin position="371"/>
        <end position="393"/>
    </location>
</feature>
<dbReference type="Pfam" id="PF00581">
    <property type="entry name" value="Rhodanese"/>
    <property type="match status" value="1"/>
</dbReference>
<dbReference type="CDD" id="cd00158">
    <property type="entry name" value="RHOD"/>
    <property type="match status" value="1"/>
</dbReference>
<comment type="caution">
    <text evidence="3">The sequence shown here is derived from an EMBL/GenBank/DDBJ whole genome shotgun (WGS) entry which is preliminary data.</text>
</comment>
<dbReference type="InterPro" id="IPR001763">
    <property type="entry name" value="Rhodanese-like_dom"/>
</dbReference>
<evidence type="ECO:0000256" key="1">
    <source>
        <dbReference type="SAM" id="MobiDB-lite"/>
    </source>
</evidence>
<dbReference type="Proteomes" id="UP000660262">
    <property type="component" value="Unassembled WGS sequence"/>
</dbReference>
<reference evidence="3" key="1">
    <citation type="submission" date="2020-10" db="EMBL/GenBank/DDBJ databases">
        <title>Unveiling of a novel bifunctional photoreceptor, Dualchrome1, isolated from a cosmopolitan green alga.</title>
        <authorList>
            <person name="Suzuki S."/>
            <person name="Kawachi M."/>
        </authorList>
    </citation>
    <scope>NUCLEOTIDE SEQUENCE</scope>
    <source>
        <strain evidence="3">NIES 2893</strain>
    </source>
</reference>
<feature type="compositionally biased region" description="Low complexity" evidence="1">
    <location>
        <begin position="268"/>
        <end position="282"/>
    </location>
</feature>
<dbReference type="Gene3D" id="3.40.250.10">
    <property type="entry name" value="Rhodanese-like domain"/>
    <property type="match status" value="1"/>
</dbReference>
<evidence type="ECO:0000259" key="2">
    <source>
        <dbReference type="PROSITE" id="PS50206"/>
    </source>
</evidence>
<name>A0A830HRW5_9CHLO</name>
<accession>A0A830HRW5</accession>
<dbReference type="OrthoDB" id="566238at2759"/>
<dbReference type="SMART" id="SM00450">
    <property type="entry name" value="RHOD"/>
    <property type="match status" value="1"/>
</dbReference>
<dbReference type="SUPFAM" id="SSF52821">
    <property type="entry name" value="Rhodanese/Cell cycle control phosphatase"/>
    <property type="match status" value="1"/>
</dbReference>
<evidence type="ECO:0000313" key="3">
    <source>
        <dbReference type="EMBL" id="GHP10226.1"/>
    </source>
</evidence>
<dbReference type="PROSITE" id="PS50206">
    <property type="entry name" value="RHODANESE_3"/>
    <property type="match status" value="1"/>
</dbReference>
<gene>
    <name evidence="3" type="ORF">PPROV_000895800</name>
</gene>
<proteinExistence type="predicted"/>
<feature type="compositionally biased region" description="Low complexity" evidence="1">
    <location>
        <begin position="402"/>
        <end position="424"/>
    </location>
</feature>
<sequence>MMATSSMSALRSAHGARTHHAPLGGSRVRKITSRNIVGPRLVSCPVGFVAAETVEYGVAEYPEPGFCADVLSRFPEDQIATTFEARVLLANNWKWLDVRSTCEYEEGYVPGSVNVPLINAVKRWDSEVNDKVFVQTVNRDFVADVLKKLPDKATPIMVGCSDGMMRTIPALEALDEAGYTKLVAVKGGFLRWTSVYDNKLQRRREDNFKEVYNGDGRDSAGIHGTGASFENIGAIEKLPFRDHTEWVDWWEEMDGVDMSAVQQQQPDYSAPPAQQQPGYSAPPAQPAAPPAQTSYANLPDFNAPAAPVPDFNAPAAQPAAQPSYANLPDFNAPAAPVPDFNAPAAQPAAQPSYANLPDFNAPAAPVPDFNAPAAQPAAQPSYQPAAAPAQPSYNTSMPEFNAPAAQPAAQPSYQPAAAPAEPSYNHSLPDFNAPAAQPATQPSYQPAAAPAQPNYNTSMPELGGW</sequence>
<dbReference type="PANTHER" id="PTHR44542">
    <property type="entry name" value="THIOSULFATE SULFURTRANSFERASE 18"/>
    <property type="match status" value="1"/>
</dbReference>
<dbReference type="InterPro" id="IPR036873">
    <property type="entry name" value="Rhodanese-like_dom_sf"/>
</dbReference>
<feature type="region of interest" description="Disordered" evidence="1">
    <location>
        <begin position="260"/>
        <end position="465"/>
    </location>
</feature>
<evidence type="ECO:0000313" key="4">
    <source>
        <dbReference type="Proteomes" id="UP000660262"/>
    </source>
</evidence>
<dbReference type="PANTHER" id="PTHR44542:SF14">
    <property type="entry name" value="PROTEIN HIGH ARSENIC CONTENT 1, MITOCHONDRIAL-RELATED"/>
    <property type="match status" value="1"/>
</dbReference>
<feature type="domain" description="Rhodanese" evidence="2">
    <location>
        <begin position="89"/>
        <end position="201"/>
    </location>
</feature>
<feature type="compositionally biased region" description="Low complexity" evidence="1">
    <location>
        <begin position="433"/>
        <end position="453"/>
    </location>
</feature>
<dbReference type="AlphaFoldDB" id="A0A830HRW5"/>
<feature type="compositionally biased region" description="Low complexity" evidence="1">
    <location>
        <begin position="313"/>
        <end position="322"/>
    </location>
</feature>
<dbReference type="InterPro" id="IPR044684">
    <property type="entry name" value="STR17/STR18/HARC1-like"/>
</dbReference>
<dbReference type="EMBL" id="BNJQ01000028">
    <property type="protein sequence ID" value="GHP10226.1"/>
    <property type="molecule type" value="Genomic_DNA"/>
</dbReference>